<accession>A0ABQ5NXP0</accession>
<organism evidence="1 2">
    <name type="scientific">Streptomyces yaizuensis</name>
    <dbReference type="NCBI Taxonomy" id="2989713"/>
    <lineage>
        <taxon>Bacteria</taxon>
        <taxon>Bacillati</taxon>
        <taxon>Actinomycetota</taxon>
        <taxon>Actinomycetes</taxon>
        <taxon>Kitasatosporales</taxon>
        <taxon>Streptomycetaceae</taxon>
        <taxon>Streptomyces</taxon>
    </lineage>
</organism>
<dbReference type="Proteomes" id="UP001291653">
    <property type="component" value="Unassembled WGS sequence"/>
</dbReference>
<evidence type="ECO:0000313" key="2">
    <source>
        <dbReference type="Proteomes" id="UP001291653"/>
    </source>
</evidence>
<sequence length="169" mass="18429">MEFELTPPTGLGALAIGMPRKAAEQALASFRDPSAISESDQLDRFVFRPSGLMVSIHCSRGELEAIELGRPAGGQDTVRFRAIDVFGLPAAEVVTLMRGLVTMKEAEDDPASFIAPDLLLSFWRPFEADNEPDKEQGYYFGSVLLARPGYYDTPAEAAARLRAVGHQEP</sequence>
<dbReference type="EMBL" id="BSBI01000004">
    <property type="protein sequence ID" value="GLF95144.1"/>
    <property type="molecule type" value="Genomic_DNA"/>
</dbReference>
<protein>
    <submittedName>
        <fullName evidence="1">Uncharacterized protein</fullName>
    </submittedName>
</protein>
<keyword evidence="2" id="KW-1185">Reference proteome</keyword>
<comment type="caution">
    <text evidence="1">The sequence shown here is derived from an EMBL/GenBank/DDBJ whole genome shotgun (WGS) entry which is preliminary data.</text>
</comment>
<reference evidence="1 2" key="1">
    <citation type="submission" date="2022-10" db="EMBL/GenBank/DDBJ databases">
        <title>Draft genome sequence of Streptomyces sp. YSPA8.</title>
        <authorList>
            <person name="Moriuchi R."/>
            <person name="Dohra H."/>
            <person name="Yamamura H."/>
            <person name="Kodani S."/>
        </authorList>
    </citation>
    <scope>NUCLEOTIDE SEQUENCE [LARGE SCALE GENOMIC DNA]</scope>
    <source>
        <strain evidence="1 2">YSPA8</strain>
    </source>
</reference>
<evidence type="ECO:0000313" key="1">
    <source>
        <dbReference type="EMBL" id="GLF95144.1"/>
    </source>
</evidence>
<dbReference type="RefSeq" id="WP_323447211.1">
    <property type="nucleotide sequence ID" value="NZ_BSBI01000004.1"/>
</dbReference>
<proteinExistence type="predicted"/>
<name>A0ABQ5NXP0_9ACTN</name>
<gene>
    <name evidence="1" type="ORF">SYYSPA8_12625</name>
</gene>